<dbReference type="AlphaFoldDB" id="W5TIL3"/>
<name>W5TIL3_9NOCA</name>
<dbReference type="PANTHER" id="PTHR14239">
    <property type="entry name" value="DUDULIN-RELATED"/>
    <property type="match status" value="1"/>
</dbReference>
<evidence type="ECO:0000313" key="3">
    <source>
        <dbReference type="EMBL" id="AHH17076.1"/>
    </source>
</evidence>
<sequence>MRIAILGTGAMAAALGGGWVRAGHDVVVAGRSPDRAHVLATALGTRAVPVGEAVTGADAVLLAVAHTGVADVLRAAGATTGALTGTTLIDPVNAMDHGGGPLRVPGGGSHAQRVAALAPGAHVVKAFHLFPSTRWTEPASEPLTVPLCGDDAAALRTTGRLVRDLGAEPVVFGDLSRARQLEETAGFVISLAFTGIDPASAVPSMPAAG</sequence>
<dbReference type="eggNOG" id="COG2085">
    <property type="taxonomic scope" value="Bacteria"/>
</dbReference>
<dbReference type="GO" id="GO:0016491">
    <property type="term" value="F:oxidoreductase activity"/>
    <property type="evidence" value="ECO:0007669"/>
    <property type="project" value="UniProtKB-KW"/>
</dbReference>
<feature type="domain" description="Pyrroline-5-carboxylate reductase catalytic N-terminal" evidence="2">
    <location>
        <begin position="2"/>
        <end position="93"/>
    </location>
</feature>
<proteinExistence type="predicted"/>
<dbReference type="SUPFAM" id="SSF51735">
    <property type="entry name" value="NAD(P)-binding Rossmann-fold domains"/>
    <property type="match status" value="1"/>
</dbReference>
<dbReference type="HOGENOM" id="CLU_076368_2_1_11"/>
<dbReference type="Gene3D" id="3.40.50.720">
    <property type="entry name" value="NAD(P)-binding Rossmann-like Domain"/>
    <property type="match status" value="1"/>
</dbReference>
<dbReference type="RefSeq" id="WP_025348557.1">
    <property type="nucleotide sequence ID" value="NZ_CP006850.1"/>
</dbReference>
<evidence type="ECO:0000256" key="1">
    <source>
        <dbReference type="ARBA" id="ARBA00023002"/>
    </source>
</evidence>
<evidence type="ECO:0000313" key="4">
    <source>
        <dbReference type="Proteomes" id="UP000019150"/>
    </source>
</evidence>
<keyword evidence="1" id="KW-0560">Oxidoreductase</keyword>
<dbReference type="Pfam" id="PF03807">
    <property type="entry name" value="F420_oxidored"/>
    <property type="match status" value="1"/>
</dbReference>
<dbReference type="InterPro" id="IPR051267">
    <property type="entry name" value="STEAP_metalloreductase"/>
</dbReference>
<dbReference type="KEGG" id="nno:NONO_c22800"/>
<organism evidence="3 4">
    <name type="scientific">Nocardia nova SH22a</name>
    <dbReference type="NCBI Taxonomy" id="1415166"/>
    <lineage>
        <taxon>Bacteria</taxon>
        <taxon>Bacillati</taxon>
        <taxon>Actinomycetota</taxon>
        <taxon>Actinomycetes</taxon>
        <taxon>Mycobacteriales</taxon>
        <taxon>Nocardiaceae</taxon>
        <taxon>Nocardia</taxon>
    </lineage>
</organism>
<gene>
    <name evidence="3" type="ORF">NONO_c22800</name>
</gene>
<evidence type="ECO:0000259" key="2">
    <source>
        <dbReference type="Pfam" id="PF03807"/>
    </source>
</evidence>
<protein>
    <submittedName>
        <fullName evidence="3">Putative oxidoreductase</fullName>
    </submittedName>
</protein>
<dbReference type="InterPro" id="IPR036291">
    <property type="entry name" value="NAD(P)-bd_dom_sf"/>
</dbReference>
<dbReference type="OrthoDB" id="5738121at2"/>
<accession>W5TIL3</accession>
<keyword evidence="4" id="KW-1185">Reference proteome</keyword>
<dbReference type="STRING" id="1415166.NONO_c22800"/>
<dbReference type="InterPro" id="IPR028939">
    <property type="entry name" value="P5C_Rdtase_cat_N"/>
</dbReference>
<dbReference type="Proteomes" id="UP000019150">
    <property type="component" value="Chromosome"/>
</dbReference>
<dbReference type="PANTHER" id="PTHR14239:SF10">
    <property type="entry name" value="REDUCTASE"/>
    <property type="match status" value="1"/>
</dbReference>
<dbReference type="PATRIC" id="fig|1415166.3.peg.2326"/>
<dbReference type="EMBL" id="CP006850">
    <property type="protein sequence ID" value="AHH17076.1"/>
    <property type="molecule type" value="Genomic_DNA"/>
</dbReference>
<reference evidence="3 4" key="1">
    <citation type="journal article" date="2014" name="Appl. Environ. Microbiol.">
        <title>Insights into the Microbial Degradation of Rubber and Gutta-Percha by Analysis of the Complete Genome of Nocardia nova SH22a.</title>
        <authorList>
            <person name="Luo Q."/>
            <person name="Hiessl S."/>
            <person name="Poehlein A."/>
            <person name="Daniel R."/>
            <person name="Steinbuchel A."/>
        </authorList>
    </citation>
    <scope>NUCLEOTIDE SEQUENCE [LARGE SCALE GENOMIC DNA]</scope>
    <source>
        <strain evidence="3">SH22a</strain>
    </source>
</reference>